<keyword evidence="2" id="KW-1185">Reference proteome</keyword>
<dbReference type="Proteomes" id="UP000789366">
    <property type="component" value="Unassembled WGS sequence"/>
</dbReference>
<evidence type="ECO:0000313" key="2">
    <source>
        <dbReference type="Proteomes" id="UP000789366"/>
    </source>
</evidence>
<accession>A0ACA9MD94</accession>
<protein>
    <submittedName>
        <fullName evidence="1">11438_t:CDS:1</fullName>
    </submittedName>
</protein>
<proteinExistence type="predicted"/>
<feature type="non-terminal residue" evidence="1">
    <location>
        <position position="1"/>
    </location>
</feature>
<evidence type="ECO:0000313" key="1">
    <source>
        <dbReference type="EMBL" id="CAG8585179.1"/>
    </source>
</evidence>
<dbReference type="EMBL" id="CAJVPW010007743">
    <property type="protein sequence ID" value="CAG8585179.1"/>
    <property type="molecule type" value="Genomic_DNA"/>
</dbReference>
<organism evidence="1 2">
    <name type="scientific">Cetraspora pellucida</name>
    <dbReference type="NCBI Taxonomy" id="1433469"/>
    <lineage>
        <taxon>Eukaryota</taxon>
        <taxon>Fungi</taxon>
        <taxon>Fungi incertae sedis</taxon>
        <taxon>Mucoromycota</taxon>
        <taxon>Glomeromycotina</taxon>
        <taxon>Glomeromycetes</taxon>
        <taxon>Diversisporales</taxon>
        <taxon>Gigasporaceae</taxon>
        <taxon>Cetraspora</taxon>
    </lineage>
</organism>
<reference evidence="1" key="1">
    <citation type="submission" date="2021-06" db="EMBL/GenBank/DDBJ databases">
        <authorList>
            <person name="Kallberg Y."/>
            <person name="Tangrot J."/>
            <person name="Rosling A."/>
        </authorList>
    </citation>
    <scope>NUCLEOTIDE SEQUENCE</scope>
    <source>
        <strain evidence="1">28 12/20/2015</strain>
    </source>
</reference>
<name>A0ACA9MD94_9GLOM</name>
<gene>
    <name evidence="1" type="ORF">SPELUC_LOCUS6532</name>
</gene>
<comment type="caution">
    <text evidence="1">The sequence shown here is derived from an EMBL/GenBank/DDBJ whole genome shotgun (WGS) entry which is preliminary data.</text>
</comment>
<sequence>SKDKFDAANLCFINNIETDIFDKFLFNETREEVNNLTENKSETEEFTDLVKDIISKHSYPISKNIQIIASQYHHLTQEIQDDIELLAASNVYTRAIINVLMYKYPDQYIYTHSVYNIIQTVKAEKEKLNNARATYKELMY</sequence>